<comment type="subcellular location">
    <subcellularLocation>
        <location evidence="9">Cytoplasm</location>
    </subcellularLocation>
</comment>
<dbReference type="PANTHER" id="PTHR10925">
    <property type="entry name" value="N-ACETYLTRANSFERASE 10"/>
    <property type="match status" value="1"/>
</dbReference>
<dbReference type="HAMAP" id="MF_01886">
    <property type="entry name" value="tRNA_acetyltr_TmcA"/>
    <property type="match status" value="1"/>
</dbReference>
<dbReference type="Pfam" id="PF13718">
    <property type="entry name" value="GNAT_acetyltr_2"/>
    <property type="match status" value="1"/>
</dbReference>
<evidence type="ECO:0000256" key="1">
    <source>
        <dbReference type="ARBA" id="ARBA00022490"/>
    </source>
</evidence>
<dbReference type="Gene3D" id="1.20.120.890">
    <property type="entry name" value="tRNA(Met) cytidine acetyltransferase, tail domain"/>
    <property type="match status" value="1"/>
</dbReference>
<dbReference type="Proteomes" id="UP001157186">
    <property type="component" value="Unassembled WGS sequence"/>
</dbReference>
<proteinExistence type="inferred from homology"/>
<evidence type="ECO:0000313" key="14">
    <source>
        <dbReference type="Proteomes" id="UP001157186"/>
    </source>
</evidence>
<keyword evidence="1 9" id="KW-0963">Cytoplasm</keyword>
<dbReference type="InterPro" id="IPR007807">
    <property type="entry name" value="TcmA/NAT10_helicase"/>
</dbReference>
<evidence type="ECO:0000313" key="13">
    <source>
        <dbReference type="EMBL" id="GLX79652.1"/>
    </source>
</evidence>
<dbReference type="Gene3D" id="3.40.50.11040">
    <property type="match status" value="1"/>
</dbReference>
<keyword evidence="14" id="KW-1185">Reference proteome</keyword>
<dbReference type="RefSeq" id="WP_284245574.1">
    <property type="nucleotide sequence ID" value="NZ_BSST01000001.1"/>
</dbReference>
<keyword evidence="3 9" id="KW-0808">Transferase</keyword>
<dbReference type="EC" id="2.3.1.193" evidence="9"/>
<evidence type="ECO:0000256" key="7">
    <source>
        <dbReference type="ARBA" id="ARBA00022884"/>
    </source>
</evidence>
<evidence type="ECO:0000256" key="9">
    <source>
        <dbReference type="HAMAP-Rule" id="MF_01886"/>
    </source>
</evidence>
<keyword evidence="7 9" id="KW-0694">RNA-binding</keyword>
<dbReference type="InterPro" id="IPR024914">
    <property type="entry name" value="tRNA_acetyltr_TmcA"/>
</dbReference>
<feature type="binding site" evidence="9">
    <location>
        <begin position="499"/>
        <end position="501"/>
    </location>
    <ligand>
        <name>acetyl-CoA</name>
        <dbReference type="ChEBI" id="CHEBI:57288"/>
    </ligand>
</feature>
<keyword evidence="5 9" id="KW-0547">Nucleotide-binding</keyword>
<feature type="domain" description="TcmA/NAT10 helicase" evidence="10">
    <location>
        <begin position="199"/>
        <end position="368"/>
    </location>
</feature>
<evidence type="ECO:0000259" key="10">
    <source>
        <dbReference type="Pfam" id="PF05127"/>
    </source>
</evidence>
<protein>
    <recommendedName>
        <fullName evidence="9">tRNA(Met) cytidine acetyltransferase TmcA</fullName>
        <ecNumber evidence="9">2.3.1.193</ecNumber>
    </recommendedName>
</protein>
<dbReference type="PANTHER" id="PTHR10925:SF5">
    <property type="entry name" value="RNA CYTIDINE ACETYLTRANSFERASE"/>
    <property type="match status" value="1"/>
</dbReference>
<keyword evidence="8 9" id="KW-0012">Acyltransferase</keyword>
<dbReference type="InterPro" id="IPR032672">
    <property type="entry name" value="TmcA/NAT10/Kre33"/>
</dbReference>
<evidence type="ECO:0000256" key="4">
    <source>
        <dbReference type="ARBA" id="ARBA00022694"/>
    </source>
</evidence>
<dbReference type="InterPro" id="IPR038321">
    <property type="entry name" value="TmcA_C_sf"/>
</dbReference>
<dbReference type="Pfam" id="PF05127">
    <property type="entry name" value="NAT10_TcmA_helicase"/>
    <property type="match status" value="1"/>
</dbReference>
<dbReference type="EMBL" id="BSST01000001">
    <property type="protein sequence ID" value="GLX79652.1"/>
    <property type="molecule type" value="Genomic_DNA"/>
</dbReference>
<feature type="domain" description="N-acetyltransferase" evidence="12">
    <location>
        <begin position="407"/>
        <end position="525"/>
    </location>
</feature>
<dbReference type="InterPro" id="IPR000182">
    <property type="entry name" value="GNAT_dom"/>
</dbReference>
<dbReference type="InterPro" id="IPR013562">
    <property type="entry name" value="TmcA/NAT10_N"/>
</dbReference>
<dbReference type="Pfam" id="PF08351">
    <property type="entry name" value="TmcA_N"/>
    <property type="match status" value="1"/>
</dbReference>
<evidence type="ECO:0000256" key="3">
    <source>
        <dbReference type="ARBA" id="ARBA00022679"/>
    </source>
</evidence>
<evidence type="ECO:0000259" key="12">
    <source>
        <dbReference type="Pfam" id="PF13718"/>
    </source>
</evidence>
<keyword evidence="6 9" id="KW-0067">ATP-binding</keyword>
<evidence type="ECO:0000256" key="5">
    <source>
        <dbReference type="ARBA" id="ARBA00022741"/>
    </source>
</evidence>
<evidence type="ECO:0000256" key="8">
    <source>
        <dbReference type="ARBA" id="ARBA00023315"/>
    </source>
</evidence>
<dbReference type="InterPro" id="IPR016181">
    <property type="entry name" value="Acyl_CoA_acyltransferase"/>
</dbReference>
<comment type="caution">
    <text evidence="13">The sequence shown here is derived from an EMBL/GenBank/DDBJ whole genome shotgun (WGS) entry which is preliminary data.</text>
</comment>
<reference evidence="13 14" key="1">
    <citation type="submission" date="2023-03" db="EMBL/GenBank/DDBJ databases">
        <title>Draft genome sequence of Thalassotalea insulae KCTC 62186T.</title>
        <authorList>
            <person name="Sawabe T."/>
        </authorList>
    </citation>
    <scope>NUCLEOTIDE SEQUENCE [LARGE SCALE GENOMIC DNA]</scope>
    <source>
        <strain evidence="13 14">KCTC 62186</strain>
    </source>
</reference>
<evidence type="ECO:0000256" key="2">
    <source>
        <dbReference type="ARBA" id="ARBA00022555"/>
    </source>
</evidence>
<comment type="function">
    <text evidence="9">Catalyzes the formation of N(4)-acetylcytidine (ac(4)C) at the wobble position of tRNA(Met), by using acetyl-CoA as an acetyl donor and ATP (or GTP).</text>
</comment>
<dbReference type="SUPFAM" id="SSF52540">
    <property type="entry name" value="P-loop containing nucleoside triphosphate hydrolases"/>
    <property type="match status" value="1"/>
</dbReference>
<comment type="similarity">
    <text evidence="9">Belongs to the TmcA family.</text>
</comment>
<evidence type="ECO:0000259" key="11">
    <source>
        <dbReference type="Pfam" id="PF08351"/>
    </source>
</evidence>
<feature type="binding site" evidence="9">
    <location>
        <position position="351"/>
    </location>
    <ligand>
        <name>ATP</name>
        <dbReference type="ChEBI" id="CHEBI:30616"/>
    </ligand>
</feature>
<evidence type="ECO:0000256" key="6">
    <source>
        <dbReference type="ARBA" id="ARBA00022840"/>
    </source>
</evidence>
<keyword evidence="2 9" id="KW-0820">tRNA-binding</keyword>
<comment type="caution">
    <text evidence="9">Lacks conserved residue(s) required for the propagation of feature annotation.</text>
</comment>
<feature type="domain" description="TmcA/NAT10 N-terminal" evidence="11">
    <location>
        <begin position="10"/>
        <end position="145"/>
    </location>
</feature>
<organism evidence="13 14">
    <name type="scientific">Thalassotalea insulae</name>
    <dbReference type="NCBI Taxonomy" id="2056778"/>
    <lineage>
        <taxon>Bacteria</taxon>
        <taxon>Pseudomonadati</taxon>
        <taxon>Pseudomonadota</taxon>
        <taxon>Gammaproteobacteria</taxon>
        <taxon>Alteromonadales</taxon>
        <taxon>Colwelliaceae</taxon>
        <taxon>Thalassotalea</taxon>
    </lineage>
</organism>
<comment type="catalytic activity">
    <reaction evidence="9">
        <text>cytidine(34) in elongator tRNA(Met) + acetyl-CoA + ATP + H2O = N(4)-acetylcytidine(34) in elongator tRNA(Met) + ADP + phosphate + CoA + H(+)</text>
        <dbReference type="Rhea" id="RHEA:43788"/>
        <dbReference type="Rhea" id="RHEA-COMP:10693"/>
        <dbReference type="Rhea" id="RHEA-COMP:10694"/>
        <dbReference type="ChEBI" id="CHEBI:15377"/>
        <dbReference type="ChEBI" id="CHEBI:15378"/>
        <dbReference type="ChEBI" id="CHEBI:30616"/>
        <dbReference type="ChEBI" id="CHEBI:43474"/>
        <dbReference type="ChEBI" id="CHEBI:57287"/>
        <dbReference type="ChEBI" id="CHEBI:57288"/>
        <dbReference type="ChEBI" id="CHEBI:74900"/>
        <dbReference type="ChEBI" id="CHEBI:82748"/>
        <dbReference type="ChEBI" id="CHEBI:456216"/>
        <dbReference type="EC" id="2.3.1.193"/>
    </reaction>
</comment>
<keyword evidence="4 9" id="KW-0819">tRNA processing</keyword>
<dbReference type="SUPFAM" id="SSF55729">
    <property type="entry name" value="Acyl-CoA N-acyltransferases (Nat)"/>
    <property type="match status" value="1"/>
</dbReference>
<dbReference type="InterPro" id="IPR027417">
    <property type="entry name" value="P-loop_NTPase"/>
</dbReference>
<feature type="binding site" evidence="9">
    <location>
        <position position="179"/>
    </location>
    <ligand>
        <name>ATP</name>
        <dbReference type="ChEBI" id="CHEBI:30616"/>
    </ligand>
</feature>
<dbReference type="Gene3D" id="3.40.630.30">
    <property type="match status" value="1"/>
</dbReference>
<name>A0ABQ6GYI7_9GAMM</name>
<accession>A0ABQ6GYI7</accession>
<sequence>MHPLPFQRWLDTLRQRLVIQQHRCLVVLHGELCWSNQMIKPLLTSSEQQQGRLSNRAIAYGKQFTAEPALVIANYRHHLGSENDLVFFADADFHPDAFAALSGTIKAGGVMLWLCPPVLIKEQNNLFIQRIWQQVTADDNTLVINEQDECLPDLALLFNGVAELSEPNYHHHDCTTPAQFSAVQAIEKVATGHRNRPLVLTADRGRGKSSALAIAVANLLQSTKEHSGLTVLVTAPHSDAVKVFFAQLQHSCPLGTLAGSSFCFHQHQVQFIAVDNLVHQLPSAHLLLVDEAAGIPVYLLAQFVENYHRIVFCSTVHGYEGAGRGFSVKFKQLLAQKAPEFKQLHLHQPIRWQQNDPLEQLIFNSFLLAGYQNDGNNQDESLAQVNLTSRMLSQQQLFNDEALLQQVFNVLVRAHYQTTPSDLKLLLNNNSLRIFATFAGSQCIAVALAMVEGVVEHAEIKQVAQSQKRLKNHFLPQSLYLHANCQQAFEYSYLRVMRIAVVEQFQQQGIGLGLLTQVQQYAQQQDIAILGTSFGANHSLLQFWHKANYQVVRIGFSRDKASGEHSALLLQPLNSAARGLFEPLQQEFYRQFSFLLNDQFQWLPYQLVYQLLKQCPETLAPQLTTYDQQVIANFIEQRSLYDNCAYSLHLGLLARLNQSRDKIAPQVLDLLVSRILQKQRVTDICQRLGFTGKKQFNQALISGVKQLMG</sequence>
<gene>
    <name evidence="9 13" type="primary">tmcA</name>
    <name evidence="13" type="ORF">tinsulaeT_29920</name>
</gene>